<organism evidence="7 8">
    <name type="scientific">Cephus cinctus</name>
    <name type="common">Wheat stem sawfly</name>
    <dbReference type="NCBI Taxonomy" id="211228"/>
    <lineage>
        <taxon>Eukaryota</taxon>
        <taxon>Metazoa</taxon>
        <taxon>Ecdysozoa</taxon>
        <taxon>Arthropoda</taxon>
        <taxon>Hexapoda</taxon>
        <taxon>Insecta</taxon>
        <taxon>Pterygota</taxon>
        <taxon>Neoptera</taxon>
        <taxon>Endopterygota</taxon>
        <taxon>Hymenoptera</taxon>
        <taxon>Cephoidea</taxon>
        <taxon>Cephidae</taxon>
        <taxon>Cephus</taxon>
    </lineage>
</organism>
<dbReference type="Gene3D" id="4.10.91.10">
    <property type="entry name" value="Cytochrome c oxidase, subunit VIIa"/>
    <property type="match status" value="1"/>
</dbReference>
<dbReference type="AlphaFoldDB" id="A0AAJ7C456"/>
<gene>
    <name evidence="8" type="primary">LOC107270745</name>
</gene>
<evidence type="ECO:0000256" key="2">
    <source>
        <dbReference type="ARBA" id="ARBA00009331"/>
    </source>
</evidence>
<dbReference type="Proteomes" id="UP000694920">
    <property type="component" value="Unplaced"/>
</dbReference>
<evidence type="ECO:0000256" key="1">
    <source>
        <dbReference type="ARBA" id="ARBA00004273"/>
    </source>
</evidence>
<dbReference type="GO" id="GO:0005743">
    <property type="term" value="C:mitochondrial inner membrane"/>
    <property type="evidence" value="ECO:0007669"/>
    <property type="project" value="UniProtKB-SubCell"/>
</dbReference>
<dbReference type="SUPFAM" id="SSF81419">
    <property type="entry name" value="Mitochondrial cytochrome c oxidase subunit VIIa"/>
    <property type="match status" value="1"/>
</dbReference>
<evidence type="ECO:0000313" key="8">
    <source>
        <dbReference type="RefSeq" id="XP_015601540.1"/>
    </source>
</evidence>
<dbReference type="GeneID" id="107270745"/>
<name>A0AAJ7C456_CEPCN</name>
<keyword evidence="6" id="KW-0812">Transmembrane</keyword>
<comment type="subcellular location">
    <subcellularLocation>
        <location evidence="1">Mitochondrion inner membrane</location>
    </subcellularLocation>
</comment>
<keyword evidence="5 6" id="KW-0472">Membrane</keyword>
<reference evidence="8" key="1">
    <citation type="submission" date="2025-08" db="UniProtKB">
        <authorList>
            <consortium name="RefSeq"/>
        </authorList>
    </citation>
    <scope>IDENTIFICATION</scope>
</reference>
<dbReference type="RefSeq" id="XP_015601540.1">
    <property type="nucleotide sequence ID" value="XM_015746054.1"/>
</dbReference>
<sequence length="137" mass="15212">MATHSYSSTGCAVARMPFHQFNPFTGRLKQTNHLQPLYPLAPHPLEKAEPPKMLWDSMLTKPAKVGPSVGVARFSKVDPKLLAKYKKFQEPNGIPVYLKGGPMDKVLVGLTFGLIAVGLVQFAEFVYKEANGIKWEK</sequence>
<comment type="similarity">
    <text evidence="2">Belongs to the cytochrome c oxidase VIIa family.</text>
</comment>
<protein>
    <submittedName>
        <fullName evidence="8">Uncharacterized protein LOC107270745 isoform X1</fullName>
    </submittedName>
</protein>
<dbReference type="GO" id="GO:0045277">
    <property type="term" value="C:respiratory chain complex IV"/>
    <property type="evidence" value="ECO:0007669"/>
    <property type="project" value="InterPro"/>
</dbReference>
<evidence type="ECO:0000256" key="6">
    <source>
        <dbReference type="SAM" id="Phobius"/>
    </source>
</evidence>
<keyword evidence="7" id="KW-1185">Reference proteome</keyword>
<evidence type="ECO:0000313" key="7">
    <source>
        <dbReference type="Proteomes" id="UP000694920"/>
    </source>
</evidence>
<evidence type="ECO:0000256" key="5">
    <source>
        <dbReference type="ARBA" id="ARBA00023136"/>
    </source>
</evidence>
<keyword evidence="3" id="KW-0999">Mitochondrion inner membrane</keyword>
<evidence type="ECO:0000256" key="3">
    <source>
        <dbReference type="ARBA" id="ARBA00022792"/>
    </source>
</evidence>
<keyword evidence="6" id="KW-1133">Transmembrane helix</keyword>
<dbReference type="GO" id="GO:0006123">
    <property type="term" value="P:mitochondrial electron transport, cytochrome c to oxygen"/>
    <property type="evidence" value="ECO:0007669"/>
    <property type="project" value="InterPro"/>
</dbReference>
<dbReference type="InterPro" id="IPR036539">
    <property type="entry name" value="Cyt_c_oxidase_su7a_sf"/>
</dbReference>
<accession>A0AAJ7C456</accession>
<feature type="transmembrane region" description="Helical" evidence="6">
    <location>
        <begin position="106"/>
        <end position="127"/>
    </location>
</feature>
<evidence type="ECO:0000256" key="4">
    <source>
        <dbReference type="ARBA" id="ARBA00023128"/>
    </source>
</evidence>
<dbReference type="KEGG" id="ccin:107270745"/>
<keyword evidence="4" id="KW-0496">Mitochondrion</keyword>
<proteinExistence type="inferred from homology"/>